<protein>
    <recommendedName>
        <fullName evidence="4">Rod shape-determining protein MreD</fullName>
    </recommendedName>
</protein>
<organism evidence="2 3">
    <name type="scientific">Geobacillus subterraneus</name>
    <dbReference type="NCBI Taxonomy" id="129338"/>
    <lineage>
        <taxon>Bacteria</taxon>
        <taxon>Bacillati</taxon>
        <taxon>Bacillota</taxon>
        <taxon>Bacilli</taxon>
        <taxon>Bacillales</taxon>
        <taxon>Anoxybacillaceae</taxon>
        <taxon>Geobacillus</taxon>
    </lineage>
</organism>
<keyword evidence="3" id="KW-1185">Reference proteome</keyword>
<feature type="transmembrane region" description="Helical" evidence="1">
    <location>
        <begin position="122"/>
        <end position="143"/>
    </location>
</feature>
<keyword evidence="1" id="KW-0472">Membrane</keyword>
<feature type="transmembrane region" description="Helical" evidence="1">
    <location>
        <begin position="61"/>
        <end position="82"/>
    </location>
</feature>
<evidence type="ECO:0000256" key="1">
    <source>
        <dbReference type="SAM" id="Phobius"/>
    </source>
</evidence>
<evidence type="ECO:0000313" key="2">
    <source>
        <dbReference type="EMBL" id="AMX83021.1"/>
    </source>
</evidence>
<dbReference type="Proteomes" id="UP000076226">
    <property type="component" value="Chromosome"/>
</dbReference>
<dbReference type="InterPro" id="IPR048147">
    <property type="entry name" value="CBO0543-like"/>
</dbReference>
<name>A0ABM6A9S9_9BACL</name>
<sequence>MLLMAVTVIVFLVLFIIMPKQLSVLEMYTTSLFAICLGLSADLFLDLKYHLYGYFYPGVDGLAYLFMTFVYAIVNLLFLNVYPLRQPVWKQAAYIGGWSLFSVLYEIAALRTGLLYYRGWKLSYSAALYPLLFLILRIHFLLVRRLAAKAERRFDRKTGGRTV</sequence>
<reference evidence="2 3" key="1">
    <citation type="submission" date="2016-02" db="EMBL/GenBank/DDBJ databases">
        <title>Complete genome sequence of Geobacillus subterraneus KCTC 3922T.</title>
        <authorList>
            <person name="Lee D.-W."/>
            <person name="Lee Y.-J."/>
            <person name="Lee S.-J."/>
            <person name="Park G.-S."/>
            <person name="Lee S.-J."/>
            <person name="Shin J.-H."/>
        </authorList>
    </citation>
    <scope>NUCLEOTIDE SEQUENCE [LARGE SCALE GENOMIC DNA]</scope>
    <source>
        <strain evidence="2 3">KCTC 3922</strain>
    </source>
</reference>
<dbReference type="EMBL" id="CP014342">
    <property type="protein sequence ID" value="AMX83021.1"/>
    <property type="molecule type" value="Genomic_DNA"/>
</dbReference>
<keyword evidence="1" id="KW-1133">Transmembrane helix</keyword>
<gene>
    <name evidence="2" type="ORF">GS3922_04585</name>
</gene>
<dbReference type="NCBIfam" id="NF041644">
    <property type="entry name" value="CBO0543_fam"/>
    <property type="match status" value="1"/>
</dbReference>
<dbReference type="RefSeq" id="WP_063165393.1">
    <property type="nucleotide sequence ID" value="NZ_CP014342.1"/>
</dbReference>
<dbReference type="GeneID" id="32407339"/>
<evidence type="ECO:0008006" key="4">
    <source>
        <dbReference type="Google" id="ProtNLM"/>
    </source>
</evidence>
<evidence type="ECO:0000313" key="3">
    <source>
        <dbReference type="Proteomes" id="UP000076226"/>
    </source>
</evidence>
<feature type="transmembrane region" description="Helical" evidence="1">
    <location>
        <begin position="94"/>
        <end position="116"/>
    </location>
</feature>
<keyword evidence="1" id="KW-0812">Transmembrane</keyword>
<proteinExistence type="predicted"/>
<accession>A0ABM6A9S9</accession>